<evidence type="ECO:0000259" key="9">
    <source>
        <dbReference type="Pfam" id="PF03600"/>
    </source>
</evidence>
<keyword evidence="11" id="KW-1185">Reference proteome</keyword>
<name>A0ABR2JUE1_9EUKA</name>
<comment type="subcellular location">
    <subcellularLocation>
        <location evidence="1">Cell membrane</location>
        <topology evidence="1">Multi-pass membrane protein</topology>
    </subcellularLocation>
</comment>
<evidence type="ECO:0000256" key="8">
    <source>
        <dbReference type="SAM" id="Phobius"/>
    </source>
</evidence>
<keyword evidence="6 8" id="KW-1133">Transmembrane helix</keyword>
<keyword evidence="5 8" id="KW-0812">Transmembrane</keyword>
<keyword evidence="3" id="KW-0813">Transport</keyword>
<dbReference type="PANTHER" id="PTHR43302:SF5">
    <property type="entry name" value="TRANSPORTER ARSB-RELATED"/>
    <property type="match status" value="1"/>
</dbReference>
<evidence type="ECO:0000256" key="3">
    <source>
        <dbReference type="ARBA" id="ARBA00022448"/>
    </source>
</evidence>
<evidence type="ECO:0000256" key="5">
    <source>
        <dbReference type="ARBA" id="ARBA00022692"/>
    </source>
</evidence>
<organism evidence="10 11">
    <name type="scientific">Tritrichomonas musculus</name>
    <dbReference type="NCBI Taxonomy" id="1915356"/>
    <lineage>
        <taxon>Eukaryota</taxon>
        <taxon>Metamonada</taxon>
        <taxon>Parabasalia</taxon>
        <taxon>Tritrichomonadida</taxon>
        <taxon>Tritrichomonadidae</taxon>
        <taxon>Tritrichomonas</taxon>
    </lineage>
</organism>
<feature type="transmembrane region" description="Helical" evidence="8">
    <location>
        <begin position="308"/>
        <end position="330"/>
    </location>
</feature>
<comment type="caution">
    <text evidence="10">The sequence shown here is derived from an EMBL/GenBank/DDBJ whole genome shotgun (WGS) entry which is preliminary data.</text>
</comment>
<keyword evidence="4" id="KW-1003">Cell membrane</keyword>
<evidence type="ECO:0000313" key="10">
    <source>
        <dbReference type="EMBL" id="KAK8881495.1"/>
    </source>
</evidence>
<accession>A0ABR2JUE1</accession>
<reference evidence="10 11" key="1">
    <citation type="submission" date="2024-04" db="EMBL/GenBank/DDBJ databases">
        <title>Tritrichomonas musculus Genome.</title>
        <authorList>
            <person name="Alves-Ferreira E."/>
            <person name="Grigg M."/>
            <person name="Lorenzi H."/>
            <person name="Galac M."/>
        </authorList>
    </citation>
    <scope>NUCLEOTIDE SEQUENCE [LARGE SCALE GENOMIC DNA]</scope>
    <source>
        <strain evidence="10 11">EAF2021</strain>
    </source>
</reference>
<dbReference type="Proteomes" id="UP001470230">
    <property type="component" value="Unassembled WGS sequence"/>
</dbReference>
<dbReference type="Pfam" id="PF03600">
    <property type="entry name" value="CitMHS"/>
    <property type="match status" value="1"/>
</dbReference>
<dbReference type="InterPro" id="IPR004680">
    <property type="entry name" value="Cit_transptr-like_dom"/>
</dbReference>
<feature type="domain" description="Citrate transporter-like" evidence="9">
    <location>
        <begin position="49"/>
        <end position="387"/>
    </location>
</feature>
<feature type="transmembrane region" description="Helical" evidence="8">
    <location>
        <begin position="250"/>
        <end position="269"/>
    </location>
</feature>
<feature type="transmembrane region" description="Helical" evidence="8">
    <location>
        <begin position="200"/>
        <end position="220"/>
    </location>
</feature>
<evidence type="ECO:0000256" key="6">
    <source>
        <dbReference type="ARBA" id="ARBA00022989"/>
    </source>
</evidence>
<evidence type="ECO:0000256" key="4">
    <source>
        <dbReference type="ARBA" id="ARBA00022475"/>
    </source>
</evidence>
<feature type="transmembrane region" description="Helical" evidence="8">
    <location>
        <begin position="275"/>
        <end position="296"/>
    </location>
</feature>
<feature type="transmembrane region" description="Helical" evidence="8">
    <location>
        <begin position="394"/>
        <end position="419"/>
    </location>
</feature>
<sequence length="460" mass="50478">MALPEYFAALIIFICSIVGMLLCAVFKPTITFRIYRILLTIETYFIFPLIGAIVILAAQIIPPKEAGKGLWSFAGLNPIGILILFFSMVYISKFLDTTGFFEFCALYSLSKSNGSAKRLFFIIYGIVSILTIFTSNDVVVLTFTPFIDYFANAAGINPIPFLFGEFFAANTWSMIFIISNPTNVVIGSAFSQSFTSFAKVMVLTSVVGGLCNCFLLYYFFRKGINQSFHIEEEEVYEDPADKIPNKLDMIVGLVFTLGSIILMACSSIPGFNVEMWIIAGVMAGVLLIYNIIIDIVRKYEGPSKLRRIFASLPYPIIFFLLSLFIIVNALKIKGLFKTIGNGLNSCVKSSEPLNILIFGVISTLSANIFNNIPMSVAFVPIIQATHTPPSRGAIYASVVGANLGANLSPLGALAGLMWLKILKDQVINIGFLDFMKVGFVITPITLLCTLGVLIGMIEIT</sequence>
<keyword evidence="7 8" id="KW-0472">Membrane</keyword>
<gene>
    <name evidence="10" type="ORF">M9Y10_004231</name>
</gene>
<feature type="transmembrane region" description="Helical" evidence="8">
    <location>
        <begin position="6"/>
        <end position="25"/>
    </location>
</feature>
<feature type="transmembrane region" description="Helical" evidence="8">
    <location>
        <begin position="37"/>
        <end position="58"/>
    </location>
</feature>
<feature type="transmembrane region" description="Helical" evidence="8">
    <location>
        <begin position="70"/>
        <end position="91"/>
    </location>
</feature>
<dbReference type="InterPro" id="IPR000802">
    <property type="entry name" value="Arsenical_pump_ArsB"/>
</dbReference>
<dbReference type="PRINTS" id="PR00758">
    <property type="entry name" value="ARSENICPUMP"/>
</dbReference>
<feature type="transmembrane region" description="Helical" evidence="8">
    <location>
        <begin position="119"/>
        <end position="143"/>
    </location>
</feature>
<protein>
    <recommendedName>
        <fullName evidence="9">Citrate transporter-like domain-containing protein</fullName>
    </recommendedName>
</protein>
<dbReference type="PANTHER" id="PTHR43302">
    <property type="entry name" value="TRANSPORTER ARSB-RELATED"/>
    <property type="match status" value="1"/>
</dbReference>
<evidence type="ECO:0000256" key="2">
    <source>
        <dbReference type="ARBA" id="ARBA00009843"/>
    </source>
</evidence>
<evidence type="ECO:0000313" key="11">
    <source>
        <dbReference type="Proteomes" id="UP001470230"/>
    </source>
</evidence>
<comment type="similarity">
    <text evidence="2">Belongs to the CitM (TC 2.A.11) transporter family.</text>
</comment>
<feature type="transmembrane region" description="Helical" evidence="8">
    <location>
        <begin position="149"/>
        <end position="168"/>
    </location>
</feature>
<evidence type="ECO:0000256" key="1">
    <source>
        <dbReference type="ARBA" id="ARBA00004651"/>
    </source>
</evidence>
<proteinExistence type="inferred from homology"/>
<dbReference type="EMBL" id="JAPFFF010000010">
    <property type="protein sequence ID" value="KAK8881495.1"/>
    <property type="molecule type" value="Genomic_DNA"/>
</dbReference>
<feature type="transmembrane region" description="Helical" evidence="8">
    <location>
        <begin position="355"/>
        <end position="382"/>
    </location>
</feature>
<feature type="transmembrane region" description="Helical" evidence="8">
    <location>
        <begin position="439"/>
        <end position="457"/>
    </location>
</feature>
<evidence type="ECO:0000256" key="7">
    <source>
        <dbReference type="ARBA" id="ARBA00023136"/>
    </source>
</evidence>